<reference evidence="6 7" key="1">
    <citation type="submission" date="2012-02" db="EMBL/GenBank/DDBJ databases">
        <title>Complete sequence of chromosome of Singulisphaera acidiphila DSM 18658.</title>
        <authorList>
            <consortium name="US DOE Joint Genome Institute (JGI-PGF)"/>
            <person name="Lucas S."/>
            <person name="Copeland A."/>
            <person name="Lapidus A."/>
            <person name="Glavina del Rio T."/>
            <person name="Dalin E."/>
            <person name="Tice H."/>
            <person name="Bruce D."/>
            <person name="Goodwin L."/>
            <person name="Pitluck S."/>
            <person name="Peters L."/>
            <person name="Ovchinnikova G."/>
            <person name="Chertkov O."/>
            <person name="Kyrpides N."/>
            <person name="Mavromatis K."/>
            <person name="Ivanova N."/>
            <person name="Brettin T."/>
            <person name="Detter J.C."/>
            <person name="Han C."/>
            <person name="Larimer F."/>
            <person name="Land M."/>
            <person name="Hauser L."/>
            <person name="Markowitz V."/>
            <person name="Cheng J.-F."/>
            <person name="Hugenholtz P."/>
            <person name="Woyke T."/>
            <person name="Wu D."/>
            <person name="Tindall B."/>
            <person name="Pomrenke H."/>
            <person name="Brambilla E."/>
            <person name="Klenk H.-P."/>
            <person name="Eisen J.A."/>
        </authorList>
    </citation>
    <scope>NUCLEOTIDE SEQUENCE [LARGE SCALE GENOMIC DNA]</scope>
    <source>
        <strain evidence="7">ATCC BAA-1392 / DSM 18658 / VKM B-2454 / MOB10</strain>
    </source>
</reference>
<protein>
    <submittedName>
        <fullName evidence="6">Transcriptional regulator</fullName>
    </submittedName>
</protein>
<keyword evidence="3" id="KW-0804">Transcription</keyword>
<evidence type="ECO:0000259" key="5">
    <source>
        <dbReference type="PROSITE" id="PS50977"/>
    </source>
</evidence>
<feature type="domain" description="HTH tetR-type" evidence="5">
    <location>
        <begin position="6"/>
        <end position="66"/>
    </location>
</feature>
<keyword evidence="1" id="KW-0805">Transcription regulation</keyword>
<evidence type="ECO:0000256" key="2">
    <source>
        <dbReference type="ARBA" id="ARBA00023125"/>
    </source>
</evidence>
<evidence type="ECO:0000313" key="7">
    <source>
        <dbReference type="Proteomes" id="UP000010798"/>
    </source>
</evidence>
<accession>L0DHM2</accession>
<dbReference type="eggNOG" id="COG1309">
    <property type="taxonomic scope" value="Bacteria"/>
</dbReference>
<dbReference type="GO" id="GO:0003677">
    <property type="term" value="F:DNA binding"/>
    <property type="evidence" value="ECO:0007669"/>
    <property type="project" value="UniProtKB-UniRule"/>
</dbReference>
<evidence type="ECO:0000256" key="3">
    <source>
        <dbReference type="ARBA" id="ARBA00023163"/>
    </source>
</evidence>
<dbReference type="InterPro" id="IPR009057">
    <property type="entry name" value="Homeodomain-like_sf"/>
</dbReference>
<dbReference type="HOGENOM" id="CLU_069356_4_1_0"/>
<dbReference type="Gene3D" id="1.10.10.60">
    <property type="entry name" value="Homeodomain-like"/>
    <property type="match status" value="1"/>
</dbReference>
<feature type="DNA-binding region" description="H-T-H motif" evidence="4">
    <location>
        <begin position="29"/>
        <end position="48"/>
    </location>
</feature>
<organism evidence="6 7">
    <name type="scientific">Singulisphaera acidiphila (strain ATCC BAA-1392 / DSM 18658 / VKM B-2454 / MOB10)</name>
    <dbReference type="NCBI Taxonomy" id="886293"/>
    <lineage>
        <taxon>Bacteria</taxon>
        <taxon>Pseudomonadati</taxon>
        <taxon>Planctomycetota</taxon>
        <taxon>Planctomycetia</taxon>
        <taxon>Isosphaerales</taxon>
        <taxon>Isosphaeraceae</taxon>
        <taxon>Singulisphaera</taxon>
    </lineage>
</organism>
<sequence>MGKKLHETRERLLHEGLALMSRDGMAGVTLGLLAEQVGMSKSGVFAHFRSKDEVQISLLDQMARVAGPVVIEPAMAEPEGLPRLEALVRNWLGWAPRAGLPGGCPAAAAMFELDDVESPVRDKVVEMEAEWRGLLEGLTRRAVELGHLKADLDVEQFVWELSGIYLSHHTSQRFLRRPDADDRAHTAFNALVDRSRLVDGKRPRLK</sequence>
<dbReference type="Proteomes" id="UP000010798">
    <property type="component" value="Chromosome"/>
</dbReference>
<evidence type="ECO:0000256" key="1">
    <source>
        <dbReference type="ARBA" id="ARBA00023015"/>
    </source>
</evidence>
<keyword evidence="2 4" id="KW-0238">DNA-binding</keyword>
<gene>
    <name evidence="6" type="ordered locus">Sinac_4135</name>
</gene>
<dbReference type="PANTHER" id="PTHR47506">
    <property type="entry name" value="TRANSCRIPTIONAL REGULATORY PROTEIN"/>
    <property type="match status" value="1"/>
</dbReference>
<dbReference type="STRING" id="886293.Sinac_4135"/>
<dbReference type="PANTHER" id="PTHR47506:SF6">
    <property type="entry name" value="HTH-TYPE TRANSCRIPTIONAL REPRESSOR NEMR"/>
    <property type="match status" value="1"/>
</dbReference>
<proteinExistence type="predicted"/>
<dbReference type="Gene3D" id="1.10.357.10">
    <property type="entry name" value="Tetracycline Repressor, domain 2"/>
    <property type="match status" value="1"/>
</dbReference>
<dbReference type="Pfam" id="PF16925">
    <property type="entry name" value="TetR_C_13"/>
    <property type="match status" value="1"/>
</dbReference>
<dbReference type="InterPro" id="IPR036271">
    <property type="entry name" value="Tet_transcr_reg_TetR-rel_C_sf"/>
</dbReference>
<dbReference type="EMBL" id="CP003364">
    <property type="protein sequence ID" value="AGA28345.1"/>
    <property type="molecule type" value="Genomic_DNA"/>
</dbReference>
<name>L0DHM2_SINAD</name>
<dbReference type="AlphaFoldDB" id="L0DHM2"/>
<dbReference type="InterPro" id="IPR001647">
    <property type="entry name" value="HTH_TetR"/>
</dbReference>
<dbReference type="KEGG" id="saci:Sinac_4135"/>
<dbReference type="SUPFAM" id="SSF48498">
    <property type="entry name" value="Tetracyclin repressor-like, C-terminal domain"/>
    <property type="match status" value="1"/>
</dbReference>
<dbReference type="PROSITE" id="PS50977">
    <property type="entry name" value="HTH_TETR_2"/>
    <property type="match status" value="1"/>
</dbReference>
<keyword evidence="7" id="KW-1185">Reference proteome</keyword>
<dbReference type="InterPro" id="IPR011075">
    <property type="entry name" value="TetR_C"/>
</dbReference>
<evidence type="ECO:0000313" key="6">
    <source>
        <dbReference type="EMBL" id="AGA28345.1"/>
    </source>
</evidence>
<dbReference type="SUPFAM" id="SSF46689">
    <property type="entry name" value="Homeodomain-like"/>
    <property type="match status" value="1"/>
</dbReference>
<dbReference type="OrthoDB" id="9811084at2"/>
<dbReference type="Pfam" id="PF00440">
    <property type="entry name" value="TetR_N"/>
    <property type="match status" value="1"/>
</dbReference>
<evidence type="ECO:0000256" key="4">
    <source>
        <dbReference type="PROSITE-ProRule" id="PRU00335"/>
    </source>
</evidence>